<dbReference type="Proteomes" id="UP000014071">
    <property type="component" value="Unassembled WGS sequence"/>
</dbReference>
<dbReference type="AlphaFoldDB" id="R9P9F8"/>
<dbReference type="GeneID" id="24110728"/>
<dbReference type="HOGENOM" id="CLU_2016268_0_0_1"/>
<dbReference type="EMBL" id="DF238814">
    <property type="protein sequence ID" value="GAC97862.1"/>
    <property type="molecule type" value="Genomic_DNA"/>
</dbReference>
<keyword evidence="3" id="KW-1185">Reference proteome</keyword>
<gene>
    <name evidence="2" type="ORF">PHSY_005450</name>
</gene>
<evidence type="ECO:0000256" key="1">
    <source>
        <dbReference type="SAM" id="MobiDB-lite"/>
    </source>
</evidence>
<name>R9P9F8_PSEHS</name>
<organism evidence="2 3">
    <name type="scientific">Pseudozyma hubeiensis (strain SY62)</name>
    <name type="common">Yeast</name>
    <dbReference type="NCBI Taxonomy" id="1305764"/>
    <lineage>
        <taxon>Eukaryota</taxon>
        <taxon>Fungi</taxon>
        <taxon>Dikarya</taxon>
        <taxon>Basidiomycota</taxon>
        <taxon>Ustilaginomycotina</taxon>
        <taxon>Ustilaginomycetes</taxon>
        <taxon>Ustilaginales</taxon>
        <taxon>Ustilaginaceae</taxon>
        <taxon>Pseudozyma</taxon>
    </lineage>
</organism>
<accession>R9P9F8</accession>
<evidence type="ECO:0000313" key="3">
    <source>
        <dbReference type="Proteomes" id="UP000014071"/>
    </source>
</evidence>
<reference evidence="3" key="1">
    <citation type="journal article" date="2013" name="Genome Announc.">
        <title>Draft genome sequence of the basidiomycetous yeast-like fungus Pseudozyma hubeiensis SY62, which produces an abundant amount of the biosurfactant mannosylerythritol lipids.</title>
        <authorList>
            <person name="Konishi M."/>
            <person name="Hatada Y."/>
            <person name="Horiuchi J."/>
        </authorList>
    </citation>
    <scope>NUCLEOTIDE SEQUENCE [LARGE SCALE GENOMIC DNA]</scope>
    <source>
        <strain evidence="3">SY62</strain>
    </source>
</reference>
<protein>
    <submittedName>
        <fullName evidence="2">DEHA2C12298p</fullName>
    </submittedName>
</protein>
<feature type="region of interest" description="Disordered" evidence="1">
    <location>
        <begin position="39"/>
        <end position="90"/>
    </location>
</feature>
<sequence length="123" mass="13218">MKPFPAMDADSPQEANDAAFFSPSQHLLSSPIDVFGSPSLLAQLPPSDRTLRSQSSSNPPRLQLVSSSVVSVSANTRRGRSMPTRPSMAEEEEVDELDEFADQMAVDLDCKFAVSTAGSTDVE</sequence>
<dbReference type="RefSeq" id="XP_012191449.1">
    <property type="nucleotide sequence ID" value="XM_012336059.1"/>
</dbReference>
<dbReference type="OrthoDB" id="2552038at2759"/>
<evidence type="ECO:0000313" key="2">
    <source>
        <dbReference type="EMBL" id="GAC97862.1"/>
    </source>
</evidence>
<proteinExistence type="predicted"/>